<dbReference type="Pfam" id="PF07715">
    <property type="entry name" value="Plug"/>
    <property type="match status" value="1"/>
</dbReference>
<dbReference type="Gene3D" id="2.170.130.10">
    <property type="entry name" value="TonB-dependent receptor, plug domain"/>
    <property type="match status" value="1"/>
</dbReference>
<keyword evidence="4 8" id="KW-0812">Transmembrane</keyword>
<comment type="subcellular location">
    <subcellularLocation>
        <location evidence="1 8">Cell outer membrane</location>
        <topology evidence="1 8">Multi-pass membrane protein</topology>
    </subcellularLocation>
</comment>
<feature type="domain" description="TonB-dependent receptor plug" evidence="12">
    <location>
        <begin position="115"/>
        <end position="223"/>
    </location>
</feature>
<dbReference type="RefSeq" id="WP_130058912.1">
    <property type="nucleotide sequence ID" value="NZ_JADNPJ010000002.1"/>
</dbReference>
<comment type="similarity">
    <text evidence="8 9">Belongs to the TonB-dependent receptor family.</text>
</comment>
<feature type="chain" id="PRO_5029729256" evidence="10">
    <location>
        <begin position="20"/>
        <end position="1014"/>
    </location>
</feature>
<dbReference type="InterPro" id="IPR018247">
    <property type="entry name" value="EF_Hand_1_Ca_BS"/>
</dbReference>
<evidence type="ECO:0000256" key="1">
    <source>
        <dbReference type="ARBA" id="ARBA00004571"/>
    </source>
</evidence>
<evidence type="ECO:0000256" key="7">
    <source>
        <dbReference type="ARBA" id="ARBA00023237"/>
    </source>
</evidence>
<keyword evidence="5 9" id="KW-0798">TonB box</keyword>
<dbReference type="InterPro" id="IPR008969">
    <property type="entry name" value="CarboxyPept-like_regulatory"/>
</dbReference>
<evidence type="ECO:0000256" key="5">
    <source>
        <dbReference type="ARBA" id="ARBA00023077"/>
    </source>
</evidence>
<protein>
    <submittedName>
        <fullName evidence="13">TonB-dependent receptor</fullName>
    </submittedName>
</protein>
<dbReference type="InterPro" id="IPR023996">
    <property type="entry name" value="TonB-dep_OMP_SusC/RagA"/>
</dbReference>
<dbReference type="InterPro" id="IPR000531">
    <property type="entry name" value="Beta-barrel_TonB"/>
</dbReference>
<dbReference type="PROSITE" id="PS00018">
    <property type="entry name" value="EF_HAND_1"/>
    <property type="match status" value="1"/>
</dbReference>
<dbReference type="InterPro" id="IPR012910">
    <property type="entry name" value="Plug_dom"/>
</dbReference>
<keyword evidence="7 8" id="KW-0998">Cell outer membrane</keyword>
<evidence type="ECO:0000256" key="9">
    <source>
        <dbReference type="RuleBase" id="RU003357"/>
    </source>
</evidence>
<accession>A0A7J4XEK0</accession>
<keyword evidence="3 8" id="KW-1134">Transmembrane beta strand</keyword>
<sequence length="1014" mass="113821">MKEYTILLLLFLCPCFVSAQDLVVKGIVLDKNNGEPLIGATVLVKGTTIGVVTDLDGNFSLKVPAKDVQLSISYIGFEAQTVTPVFGKKMKIELGTDAAVALDEVVVVAFGTQKKESMVGSISTVKSKTLTTVPASNLTQSLAGKASGVTIVQSSGEIGRDEADIYIRGKATFANENTKPLIVVDGIIRESFAQIDPNEIESINILKDASATAVYGVKGANGVIIVTTKRGVVGKPEVSITSQVAVNVPIRLYKPLDAYRSALLRNEMLNNGGQQAEYSATDLMKYRTKVSPYTHPDVDWMDEIMKSGSIQQQYNVNVRGGTKSMRYFVSGGFFNQNSPFKGDNITNFNRYNFRSNLDFDITKDLSASINIGARIEDRHYPTSMQYSSWDIYHAAIANSGRKYPAFNMDGSYGGDKDYSNIHALIRDSGEFKENRNVLEAGLNLTYKLSWLLPGLAIRGQVAYDDDSKHGKIYRKEVATYQYLYPTDTYIMHGENRPLRWDWQYVDNFRKIYLEGGLTYEHDFRKHNVSALILFNRLSHGYNVDLPYASQGMVGRFVYGYDTRYLAEVNFGYNGSENFAKGKRYGLFPSFALGWVISNEPFYKKSNISKIMNSLKIRGSLGWVGNDRVWAYDPVANTSTEARFIYLQQYEYVDTSNTDNSYIFGIGDNRVQGIRQGRVANKDVSWETSRKLNIGLEAGLFNNALTFNIDYFHERRSDILTQVQTMPSYVGTVFSPANIGIVQNQGVELEVNHSRFIGPDFSYSIKGNMSFARNKVIDMGTPLGVLPYQRPEGYPIDTPLKLITLGYFQDYDDIERSPSQLALEGNTEVHPGDLKYKDINGDGVIDRADFIRTGYPLVPEIQYGINLSLSYKGFDVGVLFQGSTHVSFDKNWEAMWAFSNGDNVYDKHWSYWTPEMGDANAKYTQMYGKYQNNEAGADYTLSDGSYIRLKNLDIGYTLPKKITEKAFIKTIRIYFSALNLATWAKEPYLDPDNRDNRAANMPPMKAYNFGLNINF</sequence>
<dbReference type="Gene3D" id="2.60.40.1120">
    <property type="entry name" value="Carboxypeptidase-like, regulatory domain"/>
    <property type="match status" value="1"/>
</dbReference>
<dbReference type="SUPFAM" id="SSF49464">
    <property type="entry name" value="Carboxypeptidase regulatory domain-like"/>
    <property type="match status" value="1"/>
</dbReference>
<evidence type="ECO:0000256" key="3">
    <source>
        <dbReference type="ARBA" id="ARBA00022452"/>
    </source>
</evidence>
<keyword evidence="13" id="KW-0675">Receptor</keyword>
<evidence type="ECO:0000256" key="6">
    <source>
        <dbReference type="ARBA" id="ARBA00023136"/>
    </source>
</evidence>
<dbReference type="InterPro" id="IPR036942">
    <property type="entry name" value="Beta-barrel_TonB_sf"/>
</dbReference>
<dbReference type="SUPFAM" id="SSF56935">
    <property type="entry name" value="Porins"/>
    <property type="match status" value="1"/>
</dbReference>
<dbReference type="Proteomes" id="UP000422221">
    <property type="component" value="Unassembled WGS sequence"/>
</dbReference>
<evidence type="ECO:0000256" key="4">
    <source>
        <dbReference type="ARBA" id="ARBA00022692"/>
    </source>
</evidence>
<evidence type="ECO:0000259" key="12">
    <source>
        <dbReference type="Pfam" id="PF07715"/>
    </source>
</evidence>
<feature type="domain" description="TonB-dependent receptor-like beta-barrel" evidence="11">
    <location>
        <begin position="329"/>
        <end position="979"/>
    </location>
</feature>
<dbReference type="NCBIfam" id="TIGR04057">
    <property type="entry name" value="SusC_RagA_signa"/>
    <property type="match status" value="1"/>
</dbReference>
<dbReference type="Pfam" id="PF13715">
    <property type="entry name" value="CarbopepD_reg_2"/>
    <property type="match status" value="1"/>
</dbReference>
<comment type="caution">
    <text evidence="13">The sequence shown here is derived from an EMBL/GenBank/DDBJ whole genome shotgun (WGS) entry which is preliminary data.</text>
</comment>
<dbReference type="FunFam" id="2.60.40.1120:FF:000003">
    <property type="entry name" value="Outer membrane protein Omp121"/>
    <property type="match status" value="1"/>
</dbReference>
<evidence type="ECO:0000259" key="11">
    <source>
        <dbReference type="Pfam" id="PF00593"/>
    </source>
</evidence>
<dbReference type="Pfam" id="PF00593">
    <property type="entry name" value="TonB_dep_Rec_b-barrel"/>
    <property type="match status" value="1"/>
</dbReference>
<dbReference type="EMBL" id="VWMK01000022">
    <property type="protein sequence ID" value="KAA3759542.1"/>
    <property type="molecule type" value="Genomic_DNA"/>
</dbReference>
<evidence type="ECO:0000256" key="10">
    <source>
        <dbReference type="SAM" id="SignalP"/>
    </source>
</evidence>
<dbReference type="AlphaFoldDB" id="A0A7J4XEK0"/>
<dbReference type="NCBIfam" id="TIGR04056">
    <property type="entry name" value="OMP_RagA_SusC"/>
    <property type="match status" value="1"/>
</dbReference>
<feature type="signal peptide" evidence="10">
    <location>
        <begin position="1"/>
        <end position="19"/>
    </location>
</feature>
<reference evidence="13 14" key="1">
    <citation type="journal article" date="2019" name="Nat. Med.">
        <title>A library of human gut bacterial isolates paired with longitudinal multiomics data enables mechanistic microbiome research.</title>
        <authorList>
            <person name="Poyet M."/>
            <person name="Groussin M."/>
            <person name="Gibbons S.M."/>
            <person name="Avila-Pacheco J."/>
            <person name="Jiang X."/>
            <person name="Kearney S.M."/>
            <person name="Perrotta A.R."/>
            <person name="Berdy B."/>
            <person name="Zhao S."/>
            <person name="Lieberman T.D."/>
            <person name="Swanson P.K."/>
            <person name="Smith M."/>
            <person name="Roesemann S."/>
            <person name="Alexander J.E."/>
            <person name="Rich S.A."/>
            <person name="Livny J."/>
            <person name="Vlamakis H."/>
            <person name="Clish C."/>
            <person name="Bullock K."/>
            <person name="Deik A."/>
            <person name="Scott J."/>
            <person name="Pierce K.A."/>
            <person name="Xavier R.J."/>
            <person name="Alm E.J."/>
        </authorList>
    </citation>
    <scope>NUCLEOTIDE SEQUENCE [LARGE SCALE GENOMIC DNA]</scope>
    <source>
        <strain evidence="13 14">BIOML-A10</strain>
    </source>
</reference>
<dbReference type="Gene3D" id="2.40.170.20">
    <property type="entry name" value="TonB-dependent receptor, beta-barrel domain"/>
    <property type="match status" value="1"/>
</dbReference>
<dbReference type="InterPro" id="IPR023997">
    <property type="entry name" value="TonB-dep_OMP_SusC/RagA_CS"/>
</dbReference>
<keyword evidence="10" id="KW-0732">Signal</keyword>
<organism evidence="13 14">
    <name type="scientific">Bacteroides salyersiae</name>
    <dbReference type="NCBI Taxonomy" id="291644"/>
    <lineage>
        <taxon>Bacteria</taxon>
        <taxon>Pseudomonadati</taxon>
        <taxon>Bacteroidota</taxon>
        <taxon>Bacteroidia</taxon>
        <taxon>Bacteroidales</taxon>
        <taxon>Bacteroidaceae</taxon>
        <taxon>Bacteroides</taxon>
    </lineage>
</organism>
<proteinExistence type="inferred from homology"/>
<dbReference type="GO" id="GO:0009279">
    <property type="term" value="C:cell outer membrane"/>
    <property type="evidence" value="ECO:0007669"/>
    <property type="project" value="UniProtKB-SubCell"/>
</dbReference>
<dbReference type="InterPro" id="IPR037066">
    <property type="entry name" value="Plug_dom_sf"/>
</dbReference>
<evidence type="ECO:0000256" key="8">
    <source>
        <dbReference type="PROSITE-ProRule" id="PRU01360"/>
    </source>
</evidence>
<evidence type="ECO:0000313" key="14">
    <source>
        <dbReference type="Proteomes" id="UP000422221"/>
    </source>
</evidence>
<dbReference type="InterPro" id="IPR039426">
    <property type="entry name" value="TonB-dep_rcpt-like"/>
</dbReference>
<dbReference type="PROSITE" id="PS52016">
    <property type="entry name" value="TONB_DEPENDENT_REC_3"/>
    <property type="match status" value="1"/>
</dbReference>
<keyword evidence="6 8" id="KW-0472">Membrane</keyword>
<evidence type="ECO:0000256" key="2">
    <source>
        <dbReference type="ARBA" id="ARBA00022448"/>
    </source>
</evidence>
<keyword evidence="2 8" id="KW-0813">Transport</keyword>
<name>A0A7J4XEK0_9BACE</name>
<evidence type="ECO:0000313" key="13">
    <source>
        <dbReference type="EMBL" id="KAA3759542.1"/>
    </source>
</evidence>
<gene>
    <name evidence="13" type="ORF">F3F73_19105</name>
</gene>
<dbReference type="FunFam" id="2.170.130.10:FF:000003">
    <property type="entry name" value="SusC/RagA family TonB-linked outer membrane protein"/>
    <property type="match status" value="1"/>
</dbReference>